<dbReference type="Pfam" id="PF17291">
    <property type="entry name" value="M60-like_N"/>
    <property type="match status" value="1"/>
</dbReference>
<dbReference type="GO" id="GO:0044325">
    <property type="term" value="F:transmembrane transporter binding"/>
    <property type="evidence" value="ECO:0007669"/>
    <property type="project" value="TreeGrafter"/>
</dbReference>
<accession>A0A8T0B3S7</accession>
<dbReference type="PANTHER" id="PTHR15730:SF5">
    <property type="entry name" value="SI:CH211-210B2.2-RELATED"/>
    <property type="match status" value="1"/>
</dbReference>
<feature type="domain" description="Peptidase M60" evidence="2">
    <location>
        <begin position="536"/>
        <end position="835"/>
    </location>
</feature>
<evidence type="ECO:0000256" key="1">
    <source>
        <dbReference type="ARBA" id="ARBA00009770"/>
    </source>
</evidence>
<dbReference type="InterPro" id="IPR042279">
    <property type="entry name" value="Pep_M60_3"/>
</dbReference>
<evidence type="ECO:0000313" key="3">
    <source>
        <dbReference type="EMBL" id="KAF7700175.1"/>
    </source>
</evidence>
<name>A0A8T0B3S7_SILME</name>
<dbReference type="InterPro" id="IPR051244">
    <property type="entry name" value="TCAF"/>
</dbReference>
<dbReference type="GO" id="GO:0005886">
    <property type="term" value="C:plasma membrane"/>
    <property type="evidence" value="ECO:0007669"/>
    <property type="project" value="TreeGrafter"/>
</dbReference>
<dbReference type="FunFam" id="1.10.390.30:FF:000001">
    <property type="entry name" value="TRPM8 channel-associated factor 1"/>
    <property type="match status" value="1"/>
</dbReference>
<dbReference type="InterPro" id="IPR029062">
    <property type="entry name" value="Class_I_gatase-like"/>
</dbReference>
<dbReference type="Pfam" id="PF13402">
    <property type="entry name" value="Peptidase_M60"/>
    <property type="match status" value="1"/>
</dbReference>
<dbReference type="SMART" id="SM01276">
    <property type="entry name" value="M60-like"/>
    <property type="match status" value="1"/>
</dbReference>
<reference evidence="3" key="1">
    <citation type="submission" date="2020-08" db="EMBL/GenBank/DDBJ databases">
        <title>Chromosome-level assembly of Southern catfish (Silurus meridionalis) provides insights into visual adaptation to the nocturnal and benthic lifestyles.</title>
        <authorList>
            <person name="Zhang Y."/>
            <person name="Wang D."/>
            <person name="Peng Z."/>
        </authorList>
    </citation>
    <scope>NUCLEOTIDE SEQUENCE</scope>
    <source>
        <strain evidence="3">SWU-2019-XX</strain>
        <tissue evidence="3">Muscle</tissue>
    </source>
</reference>
<proteinExistence type="inferred from homology"/>
<dbReference type="EMBL" id="JABFDY010000012">
    <property type="protein sequence ID" value="KAF7700175.1"/>
    <property type="molecule type" value="Genomic_DNA"/>
</dbReference>
<evidence type="ECO:0000313" key="4">
    <source>
        <dbReference type="Proteomes" id="UP000606274"/>
    </source>
</evidence>
<dbReference type="InterPro" id="IPR035423">
    <property type="entry name" value="M60-like_N"/>
</dbReference>
<dbReference type="Gene3D" id="3.40.390.80">
    <property type="entry name" value="Peptidase M60, enhancin-like domain 2"/>
    <property type="match status" value="1"/>
</dbReference>
<keyword evidence="4" id="KW-1185">Reference proteome</keyword>
<comment type="caution">
    <text evidence="3">The sequence shown here is derived from an EMBL/GenBank/DDBJ whole genome shotgun (WGS) entry which is preliminary data.</text>
</comment>
<organism evidence="3 4">
    <name type="scientific">Silurus meridionalis</name>
    <name type="common">Southern catfish</name>
    <name type="synonym">Silurus soldatovi meridionalis</name>
    <dbReference type="NCBI Taxonomy" id="175797"/>
    <lineage>
        <taxon>Eukaryota</taxon>
        <taxon>Metazoa</taxon>
        <taxon>Chordata</taxon>
        <taxon>Craniata</taxon>
        <taxon>Vertebrata</taxon>
        <taxon>Euteleostomi</taxon>
        <taxon>Actinopterygii</taxon>
        <taxon>Neopterygii</taxon>
        <taxon>Teleostei</taxon>
        <taxon>Ostariophysi</taxon>
        <taxon>Siluriformes</taxon>
        <taxon>Siluridae</taxon>
        <taxon>Silurus</taxon>
    </lineage>
</organism>
<dbReference type="SUPFAM" id="SSF52317">
    <property type="entry name" value="Class I glutamine amidotransferase-like"/>
    <property type="match status" value="1"/>
</dbReference>
<dbReference type="FunFam" id="3.40.390.80:FF:000001">
    <property type="entry name" value="TRPM8 channel-associated factor 1"/>
    <property type="match status" value="1"/>
</dbReference>
<gene>
    <name evidence="3" type="ORF">HF521_003133</name>
</gene>
<dbReference type="PROSITE" id="PS51723">
    <property type="entry name" value="PEPTIDASE_M60"/>
    <property type="match status" value="1"/>
</dbReference>
<dbReference type="AlphaFoldDB" id="A0A8T0B3S7"/>
<dbReference type="GO" id="GO:0090314">
    <property type="term" value="P:positive regulation of protein targeting to membrane"/>
    <property type="evidence" value="ECO:0007669"/>
    <property type="project" value="TreeGrafter"/>
</dbReference>
<sequence>MDREQDYCAIVKGIQEFDFEGDALPCKLVLIGSQSFPLAMNPKGQVLMAASHYGKGRIVVLGHEKYLTSFPVLVKNALAWLMPPESKSKTVGIQKNLGSLAGSLPLKTEVGDFRNVGYAVYVTDAYRVDSCAKDLVAFLKAGGGLLIAGQAWYWAQTNSEGNALLSFPGNKVCSVAGIYFSETPGECGKFSVPMQIPSNWLAVSIGKDFKDDLQFLLKGVSEFDVRGEELASEVMAHGSLTFPIALTPCGKAFIAGAYYGQGRIIVATHETYLGRNSLSTFLINAIHWLDKGRKGVIGIVPQLKDAHRVLSKSGLKCEFTGLRKDLSVFVCTSYDDSKCNQIQEFVAEGGGLMIGGHAWYWAQSNPALNVMTNCPGNRILSKMGLCIMGNTLEGDLYKVQQILEYGDRGTRAYHFRDLLQRFAGHVIQGQDLTEHEQECLQKLNRDCTHYLRMQAHDSASYTSMVSLITEFIKEAGVPQVSQTCPVQSFKDKMLLNLASEVYKVCKDPDALLPYIIKNLPNLPLRVQISADTSDHEEWISTGLYLSPGMRTYITVPPEIKGKGWQLQIGCQTDCLGEADVLKRAPVVHKRFALDREIMQVWNLWGGLIYLIAPPKSKVNGVKVVVQTAIKAPYYKSGKTSVEDWVKKIRNAPAPWAELEFENVIITLHSDFIRKLDRPDEVAALWDSIMKGVAELAAKPAKFPRKERFVADVQISHGFMHAGYPVMIHSTSAAELVNPETARKTGIWGPIHELGHNQQRSVWEFPPHTTECTCNLWSVYIHEEVLGVKRENAHPNMSVENRKSRTVSYANEGRNLEQWSVWTALETYIQLQEKFGWDAFKKVFAAYHSISNVPQDRDGKMNLYAKTFSNVVNMNLAPFFKAWGWPIQPSTDEMLSSLPGWNDHPMAQYA</sequence>
<comment type="similarity">
    <text evidence="1">Belongs to the TCAF family.</text>
</comment>
<dbReference type="PANTHER" id="PTHR15730">
    <property type="entry name" value="EXPERIMENTAL AUTOIMMUNE PROSTATITIS ANTIGEN 2-RELATED"/>
    <property type="match status" value="1"/>
</dbReference>
<dbReference type="InterPro" id="IPR031161">
    <property type="entry name" value="Peptidase_M60_dom"/>
</dbReference>
<dbReference type="Proteomes" id="UP000606274">
    <property type="component" value="Unassembled WGS sequence"/>
</dbReference>
<protein>
    <recommendedName>
        <fullName evidence="2">Peptidase M60 domain-containing protein</fullName>
    </recommendedName>
</protein>
<dbReference type="Gene3D" id="1.10.390.30">
    <property type="entry name" value="Peptidase M60, enhancin-like domain 3"/>
    <property type="match status" value="1"/>
</dbReference>
<evidence type="ECO:0000259" key="2">
    <source>
        <dbReference type="PROSITE" id="PS51723"/>
    </source>
</evidence>